<feature type="transmembrane region" description="Helical" evidence="1">
    <location>
        <begin position="200"/>
        <end position="217"/>
    </location>
</feature>
<feature type="transmembrane region" description="Helical" evidence="1">
    <location>
        <begin position="107"/>
        <end position="131"/>
    </location>
</feature>
<feature type="transmembrane region" description="Helical" evidence="1">
    <location>
        <begin position="389"/>
        <end position="408"/>
    </location>
</feature>
<evidence type="ECO:0000313" key="3">
    <source>
        <dbReference type="EMBL" id="MFD2236574.1"/>
    </source>
</evidence>
<evidence type="ECO:0000256" key="1">
    <source>
        <dbReference type="SAM" id="Phobius"/>
    </source>
</evidence>
<organism evidence="3 4">
    <name type="scientific">Aureimonas populi</name>
    <dbReference type="NCBI Taxonomy" id="1701758"/>
    <lineage>
        <taxon>Bacteria</taxon>
        <taxon>Pseudomonadati</taxon>
        <taxon>Pseudomonadota</taxon>
        <taxon>Alphaproteobacteria</taxon>
        <taxon>Hyphomicrobiales</taxon>
        <taxon>Aurantimonadaceae</taxon>
        <taxon>Aureimonas</taxon>
    </lineage>
</organism>
<keyword evidence="1" id="KW-0472">Membrane</keyword>
<sequence>MDVLALLAGGFAAVLTPQNLFYCFAGVALGTFIGVLPGLGAMLGIALLLPLTFHLPPDAAIIMLAGIYYGGEYGGSITAILVNVPGTPSAAVACLDGNRMARQGRGAVALFASAVASFIGGSIGIVLMTLFSPAIGRFALSFTSADYFAVMVLGLIAAASITNGSALKALIAVVFGILAGMVGTDVSTGVQRYAMGFHELIGGISLVALAMGLFGLAEVATARETGAGEGVRYRIGLRDMLPTREDLRRSILPIGRGSAVGSLLGVLPATGATIASYLAYSVEKRISRHPERFGTGIIEGVVAPESANNAAAQTGFIPTLAIGIPGSATMALMLGALMIQGIPPGPQLMTRNADLFWALVASFWIGNLFLLVLNIPLVGLWVRLVHIPYRYLFPVIVCLISVGVYSVALSSFDVFVVLAVGILGYLMRIGGFEAAPFLMGFILGPMMEENLRRAMQLARGDFGVFLSRPISATCLALAMLALVVPLVRFLRMKLRGGVPV</sequence>
<keyword evidence="1" id="KW-1133">Transmembrane helix</keyword>
<comment type="caution">
    <text evidence="3">The sequence shown here is derived from an EMBL/GenBank/DDBJ whole genome shotgun (WGS) entry which is preliminary data.</text>
</comment>
<feature type="transmembrane region" description="Helical" evidence="1">
    <location>
        <begin position="259"/>
        <end position="280"/>
    </location>
</feature>
<dbReference type="InterPro" id="IPR002823">
    <property type="entry name" value="DUF112_TM"/>
</dbReference>
<dbReference type="EMBL" id="JBHUIJ010000004">
    <property type="protein sequence ID" value="MFD2236574.1"/>
    <property type="molecule type" value="Genomic_DNA"/>
</dbReference>
<dbReference type="Proteomes" id="UP001597371">
    <property type="component" value="Unassembled WGS sequence"/>
</dbReference>
<gene>
    <name evidence="3" type="ORF">ACFSKQ_03725</name>
</gene>
<dbReference type="Pfam" id="PF01970">
    <property type="entry name" value="TctA"/>
    <property type="match status" value="1"/>
</dbReference>
<evidence type="ECO:0000313" key="4">
    <source>
        <dbReference type="Proteomes" id="UP001597371"/>
    </source>
</evidence>
<name>A0ABW5CH14_9HYPH</name>
<accession>A0ABW5CH14</accession>
<keyword evidence="1" id="KW-0812">Transmembrane</keyword>
<feature type="transmembrane region" description="Helical" evidence="1">
    <location>
        <begin position="167"/>
        <end position="188"/>
    </location>
</feature>
<dbReference type="PANTHER" id="PTHR35342">
    <property type="entry name" value="TRICARBOXYLIC TRANSPORT PROTEIN"/>
    <property type="match status" value="1"/>
</dbReference>
<dbReference type="RefSeq" id="WP_209737791.1">
    <property type="nucleotide sequence ID" value="NZ_CP072611.1"/>
</dbReference>
<proteinExistence type="predicted"/>
<feature type="transmembrane region" description="Helical" evidence="1">
    <location>
        <begin position="355"/>
        <end position="382"/>
    </location>
</feature>
<feature type="transmembrane region" description="Helical" evidence="1">
    <location>
        <begin position="27"/>
        <end position="49"/>
    </location>
</feature>
<feature type="transmembrane region" description="Helical" evidence="1">
    <location>
        <begin position="465"/>
        <end position="487"/>
    </location>
</feature>
<reference evidence="4" key="1">
    <citation type="journal article" date="2019" name="Int. J. Syst. Evol. Microbiol.">
        <title>The Global Catalogue of Microorganisms (GCM) 10K type strain sequencing project: providing services to taxonomists for standard genome sequencing and annotation.</title>
        <authorList>
            <consortium name="The Broad Institute Genomics Platform"/>
            <consortium name="The Broad Institute Genome Sequencing Center for Infectious Disease"/>
            <person name="Wu L."/>
            <person name="Ma J."/>
        </authorList>
    </citation>
    <scope>NUCLEOTIDE SEQUENCE [LARGE SCALE GENOMIC DNA]</scope>
    <source>
        <strain evidence="4">ZS-35-S2</strain>
    </source>
</reference>
<feature type="transmembrane region" description="Helical" evidence="1">
    <location>
        <begin position="320"/>
        <end position="343"/>
    </location>
</feature>
<dbReference type="PANTHER" id="PTHR35342:SF5">
    <property type="entry name" value="TRICARBOXYLIC TRANSPORT PROTEIN"/>
    <property type="match status" value="1"/>
</dbReference>
<feature type="transmembrane region" description="Helical" evidence="1">
    <location>
        <begin position="138"/>
        <end position="161"/>
    </location>
</feature>
<feature type="domain" description="DUF112" evidence="2">
    <location>
        <begin position="20"/>
        <end position="438"/>
    </location>
</feature>
<evidence type="ECO:0000259" key="2">
    <source>
        <dbReference type="Pfam" id="PF01970"/>
    </source>
</evidence>
<protein>
    <submittedName>
        <fullName evidence="3">Tripartite tricarboxylate transporter permease</fullName>
    </submittedName>
</protein>
<keyword evidence="4" id="KW-1185">Reference proteome</keyword>
<feature type="transmembrane region" description="Helical" evidence="1">
    <location>
        <begin position="414"/>
        <end position="444"/>
    </location>
</feature>